<protein>
    <submittedName>
        <fullName evidence="4">Uncharacterized protein</fullName>
    </submittedName>
</protein>
<dbReference type="EMBL" id="LVIE01000027">
    <property type="protein sequence ID" value="OHT25464.1"/>
    <property type="molecule type" value="Genomic_DNA"/>
</dbReference>
<dbReference type="Proteomes" id="UP000179588">
    <property type="component" value="Unassembled WGS sequence"/>
</dbReference>
<comment type="caution">
    <text evidence="4">The sequence shown here is derived from an EMBL/GenBank/DDBJ whole genome shotgun (WGS) entry which is preliminary data.</text>
</comment>
<gene>
    <name evidence="2" type="ORF">A3Q29_21995</name>
    <name evidence="4" type="ORF">A3Q29_22115</name>
    <name evidence="3" type="ORF">A3Q29_22150</name>
</gene>
<feature type="non-terminal residue" evidence="4">
    <location>
        <position position="1"/>
    </location>
</feature>
<evidence type="ECO:0000313" key="3">
    <source>
        <dbReference type="EMBL" id="OHT25464.1"/>
    </source>
</evidence>
<accession>A0A1S1HUA2</accession>
<evidence type="ECO:0000313" key="4">
    <source>
        <dbReference type="EMBL" id="OHT25577.1"/>
    </source>
</evidence>
<proteinExistence type="predicted"/>
<evidence type="ECO:0000313" key="5">
    <source>
        <dbReference type="Proteomes" id="UP000179588"/>
    </source>
</evidence>
<dbReference type="EMBL" id="LVIE01000242">
    <property type="protein sequence ID" value="OHT22324.1"/>
    <property type="molecule type" value="Genomic_DNA"/>
</dbReference>
<organism evidence="4 5">
    <name type="scientific">Providencia stuartii</name>
    <dbReference type="NCBI Taxonomy" id="588"/>
    <lineage>
        <taxon>Bacteria</taxon>
        <taxon>Pseudomonadati</taxon>
        <taxon>Pseudomonadota</taxon>
        <taxon>Gammaproteobacteria</taxon>
        <taxon>Enterobacterales</taxon>
        <taxon>Morganellaceae</taxon>
        <taxon>Providencia</taxon>
    </lineage>
</organism>
<dbReference type="EMBL" id="LVIE01000019">
    <property type="protein sequence ID" value="OHT25577.1"/>
    <property type="molecule type" value="Genomic_DNA"/>
</dbReference>
<reference evidence="4 5" key="1">
    <citation type="submission" date="2016-03" db="EMBL/GenBank/DDBJ databases">
        <title>Genome sequence of Providencia stuartii strain, isolated from the salivary glands of larval Lucilia sericata.</title>
        <authorList>
            <person name="Yuan Y."/>
            <person name="Zhang Y."/>
            <person name="Fu S."/>
            <person name="Crippen T.L."/>
            <person name="Visi D."/>
            <person name="Benbow M.E."/>
            <person name="Allen M."/>
            <person name="Tomberlin J.K."/>
            <person name="Sze S.-H."/>
            <person name="Tarone A.M."/>
        </authorList>
    </citation>
    <scope>NUCLEOTIDE SEQUENCE [LARGE SCALE GENOMIC DNA]</scope>
    <source>
        <strain evidence="4 5">Crippen</strain>
    </source>
</reference>
<keyword evidence="5" id="KW-1185">Reference proteome</keyword>
<feature type="compositionally biased region" description="Acidic residues" evidence="1">
    <location>
        <begin position="10"/>
        <end position="20"/>
    </location>
</feature>
<dbReference type="AlphaFoldDB" id="A0A1S1HUA2"/>
<evidence type="ECO:0000313" key="2">
    <source>
        <dbReference type="EMBL" id="OHT22324.1"/>
    </source>
</evidence>
<feature type="region of interest" description="Disordered" evidence="1">
    <location>
        <begin position="1"/>
        <end position="24"/>
    </location>
</feature>
<evidence type="ECO:0000256" key="1">
    <source>
        <dbReference type="SAM" id="MobiDB-lite"/>
    </source>
</evidence>
<sequence length="74" mass="8268">CEKESSVESNDYETETEVDEGGMGTRVEYWTEIETECECGNEIEIMLNDTEYPEGNFEGETVHSFSGVDSVTIG</sequence>
<name>A0A1S1HUA2_PROST</name>